<proteinExistence type="inferred from homology"/>
<dbReference type="PANTHER" id="PTHR33798:SF5">
    <property type="entry name" value="FLAVIN REDUCTASE LIKE DOMAIN-CONTAINING PROTEIN"/>
    <property type="match status" value="1"/>
</dbReference>
<dbReference type="Gene3D" id="2.30.110.10">
    <property type="entry name" value="Electron Transport, Fmn-binding Protein, Chain A"/>
    <property type="match status" value="1"/>
</dbReference>
<dbReference type="PANTHER" id="PTHR33798">
    <property type="entry name" value="FLAVOPROTEIN OXYGENASE"/>
    <property type="match status" value="1"/>
</dbReference>
<feature type="domain" description="Flavin reductase like" evidence="5">
    <location>
        <begin position="19"/>
        <end position="171"/>
    </location>
</feature>
<dbReference type="EMBL" id="JAFMPY010000007">
    <property type="protein sequence ID" value="MBO0903761.1"/>
    <property type="molecule type" value="Genomic_DNA"/>
</dbReference>
<organism evidence="6 7">
    <name type="scientific">Jiella sonneratiae</name>
    <dbReference type="NCBI Taxonomy" id="2816856"/>
    <lineage>
        <taxon>Bacteria</taxon>
        <taxon>Pseudomonadati</taxon>
        <taxon>Pseudomonadota</taxon>
        <taxon>Alphaproteobacteria</taxon>
        <taxon>Hyphomicrobiales</taxon>
        <taxon>Aurantimonadaceae</taxon>
        <taxon>Jiella</taxon>
    </lineage>
</organism>
<dbReference type="SUPFAM" id="SSF50475">
    <property type="entry name" value="FMN-binding split barrel"/>
    <property type="match status" value="1"/>
</dbReference>
<gene>
    <name evidence="6" type="ORF">J1C47_08905</name>
</gene>
<comment type="caution">
    <text evidence="6">The sequence shown here is derived from an EMBL/GenBank/DDBJ whole genome shotgun (WGS) entry which is preliminary data.</text>
</comment>
<keyword evidence="3" id="KW-0288">FMN</keyword>
<comment type="similarity">
    <text evidence="4">Belongs to the flavoredoxin family.</text>
</comment>
<evidence type="ECO:0000256" key="3">
    <source>
        <dbReference type="ARBA" id="ARBA00022643"/>
    </source>
</evidence>
<sequence length="210" mass="22980">MFIDAGSLSAEKSYRLITGLVVPRPIAWVGTRNAAGKMNLAPFSAFTFVSPKPPLLGISVGRKGSVYKDTAENVLINRDYVIHIADGPMTEALHLSSEELPADVSEAEMLGLETVPCDLVDMPRLADVPVAMECRLHQTLEFGDTKSRFIVGEVLRFHIRDGLLRDGKVDTLELDPVCRLGGPNYATLGRVVTMPSVRQTQKTTDKEQVT</sequence>
<reference evidence="6 7" key="1">
    <citation type="submission" date="2021-03" db="EMBL/GenBank/DDBJ databases">
        <title>Whole genome sequence of Jiella sp. MQZ13P-4.</title>
        <authorList>
            <person name="Tuo L."/>
        </authorList>
    </citation>
    <scope>NUCLEOTIDE SEQUENCE [LARGE SCALE GENOMIC DNA]</scope>
    <source>
        <strain evidence="6 7">MQZ13P-4</strain>
    </source>
</reference>
<evidence type="ECO:0000313" key="7">
    <source>
        <dbReference type="Proteomes" id="UP000664288"/>
    </source>
</evidence>
<comment type="cofactor">
    <cofactor evidence="1">
        <name>FMN</name>
        <dbReference type="ChEBI" id="CHEBI:58210"/>
    </cofactor>
</comment>
<keyword evidence="7" id="KW-1185">Reference proteome</keyword>
<evidence type="ECO:0000259" key="5">
    <source>
        <dbReference type="SMART" id="SM00903"/>
    </source>
</evidence>
<dbReference type="RefSeq" id="WP_207350396.1">
    <property type="nucleotide sequence ID" value="NZ_JAFMPY010000007.1"/>
</dbReference>
<name>A0ABS3J5B7_9HYPH</name>
<evidence type="ECO:0000256" key="2">
    <source>
        <dbReference type="ARBA" id="ARBA00022630"/>
    </source>
</evidence>
<evidence type="ECO:0000313" key="6">
    <source>
        <dbReference type="EMBL" id="MBO0903761.1"/>
    </source>
</evidence>
<dbReference type="SMART" id="SM00903">
    <property type="entry name" value="Flavin_Reduct"/>
    <property type="match status" value="1"/>
</dbReference>
<keyword evidence="2" id="KW-0285">Flavoprotein</keyword>
<dbReference type="Pfam" id="PF01613">
    <property type="entry name" value="Flavin_Reduct"/>
    <property type="match status" value="1"/>
</dbReference>
<dbReference type="Proteomes" id="UP000664288">
    <property type="component" value="Unassembled WGS sequence"/>
</dbReference>
<protein>
    <submittedName>
        <fullName evidence="6">Flavin reductase family protein</fullName>
    </submittedName>
</protein>
<evidence type="ECO:0000256" key="4">
    <source>
        <dbReference type="ARBA" id="ARBA00038054"/>
    </source>
</evidence>
<accession>A0ABS3J5B7</accession>
<dbReference type="InterPro" id="IPR012349">
    <property type="entry name" value="Split_barrel_FMN-bd"/>
</dbReference>
<evidence type="ECO:0000256" key="1">
    <source>
        <dbReference type="ARBA" id="ARBA00001917"/>
    </source>
</evidence>
<dbReference type="InterPro" id="IPR002563">
    <property type="entry name" value="Flavin_Rdtase-like_dom"/>
</dbReference>